<dbReference type="EMBL" id="CAJVQC010005732">
    <property type="protein sequence ID" value="CAG8558021.1"/>
    <property type="molecule type" value="Genomic_DNA"/>
</dbReference>
<sequence length="62" mass="7195">MQIVEDDPFHNKTSKVVTNKANKVQAKEEISNDRIKKRSLKRSHPQVLDKNDTEFSSDDPEQ</sequence>
<accession>A0ACA9LZA2</accession>
<gene>
    <name evidence="1" type="ORF">RPERSI_LOCUS4243</name>
</gene>
<reference evidence="1" key="1">
    <citation type="submission" date="2021-06" db="EMBL/GenBank/DDBJ databases">
        <authorList>
            <person name="Kallberg Y."/>
            <person name="Tangrot J."/>
            <person name="Rosling A."/>
        </authorList>
    </citation>
    <scope>NUCLEOTIDE SEQUENCE</scope>
    <source>
        <strain evidence="1">MA461A</strain>
    </source>
</reference>
<name>A0ACA9LZA2_9GLOM</name>
<comment type="caution">
    <text evidence="1">The sequence shown here is derived from an EMBL/GenBank/DDBJ whole genome shotgun (WGS) entry which is preliminary data.</text>
</comment>
<feature type="non-terminal residue" evidence="1">
    <location>
        <position position="62"/>
    </location>
</feature>
<dbReference type="Proteomes" id="UP000789920">
    <property type="component" value="Unassembled WGS sequence"/>
</dbReference>
<evidence type="ECO:0000313" key="2">
    <source>
        <dbReference type="Proteomes" id="UP000789920"/>
    </source>
</evidence>
<protein>
    <submittedName>
        <fullName evidence="1">5688_t:CDS:1</fullName>
    </submittedName>
</protein>
<evidence type="ECO:0000313" key="1">
    <source>
        <dbReference type="EMBL" id="CAG8558021.1"/>
    </source>
</evidence>
<keyword evidence="2" id="KW-1185">Reference proteome</keyword>
<organism evidence="1 2">
    <name type="scientific">Racocetra persica</name>
    <dbReference type="NCBI Taxonomy" id="160502"/>
    <lineage>
        <taxon>Eukaryota</taxon>
        <taxon>Fungi</taxon>
        <taxon>Fungi incertae sedis</taxon>
        <taxon>Mucoromycota</taxon>
        <taxon>Glomeromycotina</taxon>
        <taxon>Glomeromycetes</taxon>
        <taxon>Diversisporales</taxon>
        <taxon>Gigasporaceae</taxon>
        <taxon>Racocetra</taxon>
    </lineage>
</organism>
<proteinExistence type="predicted"/>